<evidence type="ECO:0000256" key="1">
    <source>
        <dbReference type="SAM" id="MobiDB-lite"/>
    </source>
</evidence>
<accession>A0A0G4FV44</accession>
<protein>
    <submittedName>
        <fullName evidence="2">Uncharacterized protein</fullName>
    </submittedName>
</protein>
<feature type="region of interest" description="Disordered" evidence="1">
    <location>
        <begin position="220"/>
        <end position="336"/>
    </location>
</feature>
<gene>
    <name evidence="2" type="ORF">Vbra_5965</name>
</gene>
<proteinExistence type="predicted"/>
<dbReference type="EMBL" id="CDMY01000502">
    <property type="protein sequence ID" value="CEM18533.1"/>
    <property type="molecule type" value="Genomic_DNA"/>
</dbReference>
<dbReference type="AlphaFoldDB" id="A0A0G4FV44"/>
<feature type="compositionally biased region" description="Basic and acidic residues" evidence="1">
    <location>
        <begin position="309"/>
        <end position="336"/>
    </location>
</feature>
<name>A0A0G4FV44_VITBC</name>
<evidence type="ECO:0000313" key="2">
    <source>
        <dbReference type="EMBL" id="CEM18533.1"/>
    </source>
</evidence>
<dbReference type="InParanoid" id="A0A0G4FV44"/>
<feature type="compositionally biased region" description="Basic and acidic residues" evidence="1">
    <location>
        <begin position="220"/>
        <end position="233"/>
    </location>
</feature>
<organism evidence="2 3">
    <name type="scientific">Vitrella brassicaformis (strain CCMP3155)</name>
    <dbReference type="NCBI Taxonomy" id="1169540"/>
    <lineage>
        <taxon>Eukaryota</taxon>
        <taxon>Sar</taxon>
        <taxon>Alveolata</taxon>
        <taxon>Colpodellida</taxon>
        <taxon>Vitrellaceae</taxon>
        <taxon>Vitrella</taxon>
    </lineage>
</organism>
<keyword evidence="3" id="KW-1185">Reference proteome</keyword>
<evidence type="ECO:0000313" key="3">
    <source>
        <dbReference type="Proteomes" id="UP000041254"/>
    </source>
</evidence>
<dbReference type="VEuPathDB" id="CryptoDB:Vbra_5965"/>
<sequence>MLGSGELALGSIQVVRLGCEGATGGGDKAGVMSKLCGAEGPGDIRAAVLEHLAVILPGIIASKVGANTVIEYCKTKLTVEALVQLGTEPEPPSEAITLMNVLTDALPTLADLPTPAEPPMAIMTLSEFHKTIGDLDIHTIDESTCKKLQEGLASASVLRVGGVCKYLLALLKVVVGHLGVDDGGVGCKEDVLSVALEACLMSQGALVDVPLLDLGSSAKAKDDKDLTETDDTTKTPTASASQPAPPVPRKGRKDKKKKDKGGQKMIMGAAPIDIKALREKNRNPGGASPPVSQPAPVPRRSYAPPPWSSDDHGRVVVGSKNDHPSIIKTLDKGKNK</sequence>
<feature type="compositionally biased region" description="Pro residues" evidence="1">
    <location>
        <begin position="291"/>
        <end position="307"/>
    </location>
</feature>
<feature type="compositionally biased region" description="Basic residues" evidence="1">
    <location>
        <begin position="249"/>
        <end position="259"/>
    </location>
</feature>
<dbReference type="Proteomes" id="UP000041254">
    <property type="component" value="Unassembled WGS sequence"/>
</dbReference>
<reference evidence="2 3" key="1">
    <citation type="submission" date="2014-11" db="EMBL/GenBank/DDBJ databases">
        <authorList>
            <person name="Zhu J."/>
            <person name="Qi W."/>
            <person name="Song R."/>
        </authorList>
    </citation>
    <scope>NUCLEOTIDE SEQUENCE [LARGE SCALE GENOMIC DNA]</scope>
</reference>